<dbReference type="OrthoDB" id="694800at2759"/>
<reference evidence="4" key="1">
    <citation type="journal article" date="2019" name="Nat. Commun.">
        <title>The genome of broomcorn millet.</title>
        <authorList>
            <person name="Zou C."/>
            <person name="Miki D."/>
            <person name="Li D."/>
            <person name="Tang Q."/>
            <person name="Xiao L."/>
            <person name="Rajput S."/>
            <person name="Deng P."/>
            <person name="Jia W."/>
            <person name="Huang R."/>
            <person name="Zhang M."/>
            <person name="Sun Y."/>
            <person name="Hu J."/>
            <person name="Fu X."/>
            <person name="Schnable P.S."/>
            <person name="Li F."/>
            <person name="Zhang H."/>
            <person name="Feng B."/>
            <person name="Zhu X."/>
            <person name="Liu R."/>
            <person name="Schnable J.C."/>
            <person name="Zhu J.-K."/>
            <person name="Zhang H."/>
        </authorList>
    </citation>
    <scope>NUCLEOTIDE SEQUENCE [LARGE SCALE GENOMIC DNA]</scope>
</reference>
<evidence type="ECO:0000256" key="1">
    <source>
        <dbReference type="SAM" id="MobiDB-lite"/>
    </source>
</evidence>
<dbReference type="SUPFAM" id="SSF53098">
    <property type="entry name" value="Ribonuclease H-like"/>
    <property type="match status" value="1"/>
</dbReference>
<dbReference type="AlphaFoldDB" id="A0A3L6S107"/>
<accession>A0A3L6S107</accession>
<dbReference type="GO" id="GO:0003676">
    <property type="term" value="F:nucleic acid binding"/>
    <property type="evidence" value="ECO:0007669"/>
    <property type="project" value="InterPro"/>
</dbReference>
<evidence type="ECO:0000313" key="3">
    <source>
        <dbReference type="EMBL" id="RLN12088.1"/>
    </source>
</evidence>
<dbReference type="STRING" id="4540.A0A3L6S107"/>
<dbReference type="InterPro" id="IPR044730">
    <property type="entry name" value="RNase_H-like_dom_plant"/>
</dbReference>
<evidence type="ECO:0000259" key="2">
    <source>
        <dbReference type="Pfam" id="PF13456"/>
    </source>
</evidence>
<dbReference type="PANTHER" id="PTHR47074">
    <property type="entry name" value="BNAC02G40300D PROTEIN"/>
    <property type="match status" value="1"/>
</dbReference>
<dbReference type="GO" id="GO:0004523">
    <property type="term" value="F:RNA-DNA hybrid ribonuclease activity"/>
    <property type="evidence" value="ECO:0007669"/>
    <property type="project" value="InterPro"/>
</dbReference>
<name>A0A3L6S107_PANMI</name>
<dbReference type="Pfam" id="PF13456">
    <property type="entry name" value="RVT_3"/>
    <property type="match status" value="1"/>
</dbReference>
<keyword evidence="4" id="KW-1185">Reference proteome</keyword>
<dbReference type="InterPro" id="IPR052929">
    <property type="entry name" value="RNase_H-like_EbsB-rel"/>
</dbReference>
<dbReference type="EMBL" id="PQIB02000006">
    <property type="protein sequence ID" value="RLN12088.1"/>
    <property type="molecule type" value="Genomic_DNA"/>
</dbReference>
<dbReference type="InterPro" id="IPR012337">
    <property type="entry name" value="RNaseH-like_sf"/>
</dbReference>
<evidence type="ECO:0000313" key="4">
    <source>
        <dbReference type="Proteomes" id="UP000275267"/>
    </source>
</evidence>
<protein>
    <recommendedName>
        <fullName evidence="2">RNase H type-1 domain-containing protein</fullName>
    </recommendedName>
</protein>
<organism evidence="3 4">
    <name type="scientific">Panicum miliaceum</name>
    <name type="common">Proso millet</name>
    <name type="synonym">Broomcorn millet</name>
    <dbReference type="NCBI Taxonomy" id="4540"/>
    <lineage>
        <taxon>Eukaryota</taxon>
        <taxon>Viridiplantae</taxon>
        <taxon>Streptophyta</taxon>
        <taxon>Embryophyta</taxon>
        <taxon>Tracheophyta</taxon>
        <taxon>Spermatophyta</taxon>
        <taxon>Magnoliopsida</taxon>
        <taxon>Liliopsida</taxon>
        <taxon>Poales</taxon>
        <taxon>Poaceae</taxon>
        <taxon>PACMAD clade</taxon>
        <taxon>Panicoideae</taxon>
        <taxon>Panicodae</taxon>
        <taxon>Paniceae</taxon>
        <taxon>Panicinae</taxon>
        <taxon>Panicum</taxon>
        <taxon>Panicum sect. Panicum</taxon>
    </lineage>
</organism>
<dbReference type="CDD" id="cd06222">
    <property type="entry name" value="RNase_H_like"/>
    <property type="match status" value="1"/>
</dbReference>
<dbReference type="InterPro" id="IPR036397">
    <property type="entry name" value="RNaseH_sf"/>
</dbReference>
<comment type="caution">
    <text evidence="3">The sequence shown here is derived from an EMBL/GenBank/DDBJ whole genome shotgun (WGS) entry which is preliminary data.</text>
</comment>
<sequence>MMKAKRRCMCVGAPQSSLCLLTDGTRPDRISARGAVNRRAKGDHTRTAGQDSSKGLACEKIEEGVERPNDLLASHHSQAGSDIHNDRRHGKAAITLDLAIQWAMDVCFQLMTESVSHKKGEQSQMAERWRRPPNGHVKVNTDGAYIAADSSGATVVVIRRADGSFLAASAQGLDSVASTLLTEAEALRDGIWLIPEGTLEWVIVETDSKELVSLWRSRGMDRSELTVILSDVQELLSVFPSFEVAHLCAKGSFNVCSKEVL</sequence>
<dbReference type="Proteomes" id="UP000275267">
    <property type="component" value="Unassembled WGS sequence"/>
</dbReference>
<dbReference type="InterPro" id="IPR002156">
    <property type="entry name" value="RNaseH_domain"/>
</dbReference>
<feature type="domain" description="RNase H type-1" evidence="2">
    <location>
        <begin position="140"/>
        <end position="247"/>
    </location>
</feature>
<dbReference type="Gene3D" id="3.30.420.10">
    <property type="entry name" value="Ribonuclease H-like superfamily/Ribonuclease H"/>
    <property type="match status" value="1"/>
</dbReference>
<dbReference type="PANTHER" id="PTHR47074:SF11">
    <property type="entry name" value="REVERSE TRANSCRIPTASE-LIKE PROTEIN"/>
    <property type="match status" value="1"/>
</dbReference>
<feature type="region of interest" description="Disordered" evidence="1">
    <location>
        <begin position="33"/>
        <end position="55"/>
    </location>
</feature>
<gene>
    <name evidence="3" type="ORF">C2845_PM09G16130</name>
</gene>
<proteinExistence type="predicted"/>